<proteinExistence type="predicted"/>
<dbReference type="Pfam" id="PF00069">
    <property type="entry name" value="Pkinase"/>
    <property type="match status" value="1"/>
</dbReference>
<dbReference type="GO" id="GO:0004674">
    <property type="term" value="F:protein serine/threonine kinase activity"/>
    <property type="evidence" value="ECO:0007669"/>
    <property type="project" value="UniProtKB-KW"/>
</dbReference>
<gene>
    <name evidence="3" type="ORF">LIQ10_16735</name>
</gene>
<dbReference type="CDD" id="cd14014">
    <property type="entry name" value="STKc_PknB_like"/>
    <property type="match status" value="1"/>
</dbReference>
<accession>A0AAJ1B230</accession>
<protein>
    <submittedName>
        <fullName evidence="3">Serine/threonine protein kinase</fullName>
    </submittedName>
</protein>
<dbReference type="EMBL" id="JAJBNC010000038">
    <property type="protein sequence ID" value="MCB5495362.1"/>
    <property type="molecule type" value="Genomic_DNA"/>
</dbReference>
<feature type="transmembrane region" description="Helical" evidence="1">
    <location>
        <begin position="304"/>
        <end position="322"/>
    </location>
</feature>
<evidence type="ECO:0000313" key="4">
    <source>
        <dbReference type="Proteomes" id="UP001297422"/>
    </source>
</evidence>
<comment type="caution">
    <text evidence="3">The sequence shown here is derived from an EMBL/GenBank/DDBJ whole genome shotgun (WGS) entry which is preliminary data.</text>
</comment>
<keyword evidence="1" id="KW-0472">Membrane</keyword>
<evidence type="ECO:0000256" key="1">
    <source>
        <dbReference type="SAM" id="Phobius"/>
    </source>
</evidence>
<dbReference type="PANTHER" id="PTHR44167">
    <property type="entry name" value="OVARIAN-SPECIFIC SERINE/THREONINE-PROTEIN KINASE LOK-RELATED"/>
    <property type="match status" value="1"/>
</dbReference>
<keyword evidence="1" id="KW-1133">Transmembrane helix</keyword>
<keyword evidence="3" id="KW-0723">Serine/threonine-protein kinase</keyword>
<dbReference type="SUPFAM" id="SSF56112">
    <property type="entry name" value="Protein kinase-like (PK-like)"/>
    <property type="match status" value="1"/>
</dbReference>
<dbReference type="Proteomes" id="UP001297422">
    <property type="component" value="Unassembled WGS sequence"/>
</dbReference>
<dbReference type="InterPro" id="IPR008271">
    <property type="entry name" value="Ser/Thr_kinase_AS"/>
</dbReference>
<feature type="transmembrane region" description="Helical" evidence="1">
    <location>
        <begin position="271"/>
        <end position="292"/>
    </location>
</feature>
<dbReference type="PROSITE" id="PS00108">
    <property type="entry name" value="PROTEIN_KINASE_ST"/>
    <property type="match status" value="1"/>
</dbReference>
<reference evidence="3" key="1">
    <citation type="submission" date="2021-10" db="EMBL/GenBank/DDBJ databases">
        <title>Collection of gut derived symbiotic bacterial strains cultured from healthy donors.</title>
        <authorList>
            <person name="Lin H."/>
            <person name="Littmann E."/>
            <person name="Claire K."/>
            <person name="Pamer E."/>
        </authorList>
    </citation>
    <scope>NUCLEOTIDE SEQUENCE</scope>
    <source>
        <strain evidence="3">MSK.23.4</strain>
    </source>
</reference>
<organism evidence="3 4">
    <name type="scientific">Mediterraneibacter gnavus</name>
    <name type="common">Ruminococcus gnavus</name>
    <dbReference type="NCBI Taxonomy" id="33038"/>
    <lineage>
        <taxon>Bacteria</taxon>
        <taxon>Bacillati</taxon>
        <taxon>Bacillota</taxon>
        <taxon>Clostridia</taxon>
        <taxon>Lachnospirales</taxon>
        <taxon>Lachnospiraceae</taxon>
        <taxon>Mediterraneibacter</taxon>
    </lineage>
</organism>
<dbReference type="SMART" id="SM00220">
    <property type="entry name" value="S_TKc"/>
    <property type="match status" value="1"/>
</dbReference>
<keyword evidence="1" id="KW-0812">Transmembrane</keyword>
<dbReference type="RefSeq" id="WP_173878441.1">
    <property type="nucleotide sequence ID" value="NZ_JAAIMT010000003.1"/>
</dbReference>
<sequence length="365" mass="41541">MIYKRQDSSKSTLTCIAMVEGTDKNPFPVFLKETDAKRAEIYNKLTGLWNPYIADTYEVLEVTDPDNPDAPRYFSVTEYVTATGSPDNESISLTEYIKRNGAVSERTALVLCTQLCIGLREFHEKGFVHRDLKPDNLMISHYDSDNMQIKIVDFGGAKWNNPDKHADTTVVGTLGYQAPESLAVPATDQSDIYSIGCILNYLLTGQEPGLIRYKGNHYIENIIEIATSNDPYDRYTNVTEMQKALEHQIGRRFIDKVPILRAFPGFRSDTLGNMLIGGIIYLSLIPLIAFTLQNYTPISSFLEIYLPYIIIPQVVLFNMGNLQRIFPERLRRNNRLFFKIRLTILLVAFLEPAIINYALTTLNLR</sequence>
<name>A0AAJ1B230_MEDGN</name>
<dbReference type="GO" id="GO:0005524">
    <property type="term" value="F:ATP binding"/>
    <property type="evidence" value="ECO:0007669"/>
    <property type="project" value="InterPro"/>
</dbReference>
<feature type="transmembrane region" description="Helical" evidence="1">
    <location>
        <begin position="342"/>
        <end position="359"/>
    </location>
</feature>
<keyword evidence="3" id="KW-0418">Kinase</keyword>
<keyword evidence="3" id="KW-0808">Transferase</keyword>
<evidence type="ECO:0000259" key="2">
    <source>
        <dbReference type="PROSITE" id="PS50011"/>
    </source>
</evidence>
<dbReference type="Gene3D" id="1.10.510.10">
    <property type="entry name" value="Transferase(Phosphotransferase) domain 1"/>
    <property type="match status" value="1"/>
</dbReference>
<dbReference type="PROSITE" id="PS50011">
    <property type="entry name" value="PROTEIN_KINASE_DOM"/>
    <property type="match status" value="1"/>
</dbReference>
<dbReference type="AlphaFoldDB" id="A0AAJ1B230"/>
<dbReference type="InterPro" id="IPR000719">
    <property type="entry name" value="Prot_kinase_dom"/>
</dbReference>
<dbReference type="PANTHER" id="PTHR44167:SF30">
    <property type="entry name" value="PHOSPHORYLASE KINASE"/>
    <property type="match status" value="1"/>
</dbReference>
<dbReference type="InterPro" id="IPR011009">
    <property type="entry name" value="Kinase-like_dom_sf"/>
</dbReference>
<evidence type="ECO:0000313" key="3">
    <source>
        <dbReference type="EMBL" id="MCB5495362.1"/>
    </source>
</evidence>
<feature type="domain" description="Protein kinase" evidence="2">
    <location>
        <begin position="1"/>
        <end position="271"/>
    </location>
</feature>